<feature type="domain" description="Integrase DNA-binding" evidence="4">
    <location>
        <begin position="3"/>
        <end position="88"/>
    </location>
</feature>
<evidence type="ECO:0000256" key="3">
    <source>
        <dbReference type="ARBA" id="ARBA00023125"/>
    </source>
</evidence>
<evidence type="ECO:0000259" key="5">
    <source>
        <dbReference type="Pfam" id="PF22022"/>
    </source>
</evidence>
<comment type="caution">
    <text evidence="6">The sequence shown here is derived from an EMBL/GenBank/DDBJ whole genome shotgun (WGS) entry which is preliminary data.</text>
</comment>
<keyword evidence="7" id="KW-1185">Reference proteome</keyword>
<dbReference type="Pfam" id="PF22022">
    <property type="entry name" value="Phage_int_M"/>
    <property type="match status" value="1"/>
</dbReference>
<dbReference type="PANTHER" id="PTHR30629">
    <property type="entry name" value="PROPHAGE INTEGRASE"/>
    <property type="match status" value="1"/>
</dbReference>
<dbReference type="Gene3D" id="1.10.150.130">
    <property type="match status" value="1"/>
</dbReference>
<evidence type="ECO:0000313" key="7">
    <source>
        <dbReference type="Proteomes" id="UP001549691"/>
    </source>
</evidence>
<dbReference type="Proteomes" id="UP001549691">
    <property type="component" value="Unassembled WGS sequence"/>
</dbReference>
<dbReference type="GO" id="GO:0003677">
    <property type="term" value="F:DNA binding"/>
    <property type="evidence" value="ECO:0007669"/>
    <property type="project" value="UniProtKB-KW"/>
</dbReference>
<organism evidence="6 7">
    <name type="scientific">Uliginosibacterium flavum</name>
    <dbReference type="NCBI Taxonomy" id="1396831"/>
    <lineage>
        <taxon>Bacteria</taxon>
        <taxon>Pseudomonadati</taxon>
        <taxon>Pseudomonadota</taxon>
        <taxon>Betaproteobacteria</taxon>
        <taxon>Rhodocyclales</taxon>
        <taxon>Zoogloeaceae</taxon>
        <taxon>Uliginosibacterium</taxon>
    </lineage>
</organism>
<comment type="similarity">
    <text evidence="1">Belongs to the 'phage' integrase family.</text>
</comment>
<evidence type="ECO:0000256" key="1">
    <source>
        <dbReference type="ARBA" id="ARBA00008857"/>
    </source>
</evidence>
<dbReference type="InterPro" id="IPR025166">
    <property type="entry name" value="Integrase_DNA_bind_dom"/>
</dbReference>
<feature type="domain" description="Phage integrase central" evidence="5">
    <location>
        <begin position="100"/>
        <end position="145"/>
    </location>
</feature>
<evidence type="ECO:0000256" key="2">
    <source>
        <dbReference type="ARBA" id="ARBA00022908"/>
    </source>
</evidence>
<accession>A0ABV2TPM6</accession>
<keyword evidence="2" id="KW-0229">DNA integration</keyword>
<dbReference type="InterPro" id="IPR010998">
    <property type="entry name" value="Integrase_recombinase_N"/>
</dbReference>
<dbReference type="InterPro" id="IPR050808">
    <property type="entry name" value="Phage_Integrase"/>
</dbReference>
<dbReference type="RefSeq" id="WP_354602336.1">
    <property type="nucleotide sequence ID" value="NZ_JBEWZI010000023.1"/>
</dbReference>
<dbReference type="InterPro" id="IPR038488">
    <property type="entry name" value="Integrase_DNA-bd_sf"/>
</dbReference>
<dbReference type="PANTHER" id="PTHR30629:SF2">
    <property type="entry name" value="PROPHAGE INTEGRASE INTS-RELATED"/>
    <property type="match status" value="1"/>
</dbReference>
<proteinExistence type="inferred from homology"/>
<dbReference type="EMBL" id="JBEWZI010000023">
    <property type="protein sequence ID" value="MET7015878.1"/>
    <property type="molecule type" value="Genomic_DNA"/>
</dbReference>
<evidence type="ECO:0000313" key="6">
    <source>
        <dbReference type="EMBL" id="MET7015878.1"/>
    </source>
</evidence>
<gene>
    <name evidence="6" type="ORF">ABXR19_16925</name>
</gene>
<evidence type="ECO:0000259" key="4">
    <source>
        <dbReference type="Pfam" id="PF13356"/>
    </source>
</evidence>
<keyword evidence="3 6" id="KW-0238">DNA-binding</keyword>
<name>A0ABV2TPM6_9RHOO</name>
<dbReference type="Pfam" id="PF13356">
    <property type="entry name" value="Arm-DNA-bind_3"/>
    <property type="match status" value="1"/>
</dbReference>
<dbReference type="Gene3D" id="3.30.160.390">
    <property type="entry name" value="Integrase, DNA-binding domain"/>
    <property type="match status" value="1"/>
</dbReference>
<dbReference type="InterPro" id="IPR053876">
    <property type="entry name" value="Phage_int_M"/>
</dbReference>
<reference evidence="6 7" key="1">
    <citation type="submission" date="2024-07" db="EMBL/GenBank/DDBJ databases">
        <title>Uliginosibacterium flavum JJ3220;KACC:17644.</title>
        <authorList>
            <person name="Kim M.K."/>
        </authorList>
    </citation>
    <scope>NUCLEOTIDE SEQUENCE [LARGE SCALE GENOMIC DNA]</scope>
    <source>
        <strain evidence="6 7">KACC:17644</strain>
    </source>
</reference>
<protein>
    <submittedName>
        <fullName evidence="6">Arm DNA-binding domain-containing protein</fullName>
    </submittedName>
</protein>
<sequence length="179" mass="19881">MALTDLQAKKAGPKEKPYRLSDSAGMYLEVHPNGSKYWRLKYRIAGKEKRLALGVYPETSLGEAREARDQARKLITKGVDPSAQRQAAKVVEKAATTNTFEAVARRWFSEHKPTWSPEYAKRILARLEADVFPKIGALDIESVKSTQPHSLRSLDAARQSCAAPVSSTLGFSITALRPR</sequence>